<evidence type="ECO:0000259" key="2">
    <source>
        <dbReference type="Pfam" id="PF13449"/>
    </source>
</evidence>
<proteinExistence type="predicted"/>
<organism evidence="3 4">
    <name type="scientific">Rhizobium lusitanum</name>
    <dbReference type="NCBI Taxonomy" id="293958"/>
    <lineage>
        <taxon>Bacteria</taxon>
        <taxon>Pseudomonadati</taxon>
        <taxon>Pseudomonadota</taxon>
        <taxon>Alphaproteobacteria</taxon>
        <taxon>Hyphomicrobiales</taxon>
        <taxon>Rhizobiaceae</taxon>
        <taxon>Rhizobium/Agrobacterium group</taxon>
        <taxon>Rhizobium</taxon>
    </lineage>
</organism>
<evidence type="ECO:0000313" key="3">
    <source>
        <dbReference type="EMBL" id="SCB26950.1"/>
    </source>
</evidence>
<dbReference type="AlphaFoldDB" id="A0A1C3VGK0"/>
<accession>A0A1C3VGK0</accession>
<dbReference type="PANTHER" id="PTHR37957">
    <property type="entry name" value="BLR7070 PROTEIN"/>
    <property type="match status" value="1"/>
</dbReference>
<dbReference type="Proteomes" id="UP000199205">
    <property type="component" value="Unassembled WGS sequence"/>
</dbReference>
<feature type="region of interest" description="Disordered" evidence="1">
    <location>
        <begin position="269"/>
        <end position="302"/>
    </location>
</feature>
<dbReference type="InterPro" id="IPR027372">
    <property type="entry name" value="Phytase-like_dom"/>
</dbReference>
<dbReference type="Pfam" id="PF13449">
    <property type="entry name" value="Phytase-like"/>
    <property type="match status" value="1"/>
</dbReference>
<protein>
    <submittedName>
        <fullName evidence="3">Uncharacterized conserved protein</fullName>
    </submittedName>
</protein>
<dbReference type="PANTHER" id="PTHR37957:SF1">
    <property type="entry name" value="PHYTASE-LIKE DOMAIN-CONTAINING PROTEIN"/>
    <property type="match status" value="1"/>
</dbReference>
<name>A0A1C3VGK0_9HYPH</name>
<evidence type="ECO:0000256" key="1">
    <source>
        <dbReference type="SAM" id="MobiDB-lite"/>
    </source>
</evidence>
<feature type="domain" description="Phytase-like" evidence="2">
    <location>
        <begin position="126"/>
        <end position="502"/>
    </location>
</feature>
<evidence type="ECO:0000313" key="4">
    <source>
        <dbReference type="Proteomes" id="UP000199205"/>
    </source>
</evidence>
<gene>
    <name evidence="3" type="ORF">GA0061101_105249</name>
</gene>
<dbReference type="EMBL" id="FMAF01000005">
    <property type="protein sequence ID" value="SCB26950.1"/>
    <property type="molecule type" value="Genomic_DNA"/>
</dbReference>
<reference evidence="3 4" key="1">
    <citation type="submission" date="2016-08" db="EMBL/GenBank/DDBJ databases">
        <authorList>
            <person name="Seilhamer J.J."/>
        </authorList>
    </citation>
    <scope>NUCLEOTIDE SEQUENCE [LARGE SCALE GENOMIC DNA]</scope>
    <source>
        <strain evidence="3 4">P1-7</strain>
    </source>
</reference>
<sequence length="539" mass="57560">MGISLSNVRDACAGHYLRYGFHQAADGYRCLHTVFHQEDIFLRDSRSRTLPLLSAALATFIFTTPLVAHAESSVAVAGTTLVNKGRVAVGRIPANQRDKFGETFGSGSGMSIDAKSWTRNADGTYKGSLWLLPDRGYNVAGTTDYRARLNTIDIQLTPVAPGATPPAGKEQLGVEAKLADTLLLKDNKGNETTGLDPANGVRQAEGGMPLLPLAPNGKVSLDNEAIARLPDGSMFISDEYGPYIYRFSADGRMISATAPPAAFLPMRHGTVNFSSNNPGPGESAPDPKDPTSGRQNNQGFEGMSLTPDGKFLIAVLQSATRQDGGDSSSTRQNTRALLYDAADLDHLKLVHEYVVPLPVFTNDKGKTSVAAQSEIVALSPTSFLMLARDSNNGYGQKGDKSIYRNIVAVDVSAATDIAGGKFDGDTAVAPKGVLDPSVKPAVLSQFIDINDTADLARFGLHNGTPNDRNNLSEKWEAMSLASVQDPKLPDDYFLFVANDNDFITQDGFQVGAAYKDDSGADVDTMFQVFQVTIPGLSAK</sequence>